<dbReference type="Proteomes" id="UP001221413">
    <property type="component" value="Unassembled WGS sequence"/>
</dbReference>
<feature type="region of interest" description="Disordered" evidence="1">
    <location>
        <begin position="92"/>
        <end position="112"/>
    </location>
</feature>
<evidence type="ECO:0000256" key="1">
    <source>
        <dbReference type="SAM" id="MobiDB-lite"/>
    </source>
</evidence>
<protein>
    <submittedName>
        <fullName evidence="2">Uncharacterized protein</fullName>
    </submittedName>
</protein>
<keyword evidence="3" id="KW-1185">Reference proteome</keyword>
<dbReference type="AlphaFoldDB" id="A0AAD6IWZ3"/>
<dbReference type="EMBL" id="JAQGDS010000005">
    <property type="protein sequence ID" value="KAJ6260234.1"/>
    <property type="molecule type" value="Genomic_DNA"/>
</dbReference>
<proteinExistence type="predicted"/>
<evidence type="ECO:0000313" key="2">
    <source>
        <dbReference type="EMBL" id="KAJ6260234.1"/>
    </source>
</evidence>
<sequence length="112" mass="11718">MRPLPDVRSYAGSRLGQGSSSLTRTRGIPSRSDKPSLPAAAGLVSGSILWDARSTAVTFNLPAGSRARLGSGPPTAALARCQFQRGTCQPEPVPQRKFSLESPACHAADSEI</sequence>
<feature type="region of interest" description="Disordered" evidence="1">
    <location>
        <begin position="1"/>
        <end position="39"/>
    </location>
</feature>
<accession>A0AAD6IWZ3</accession>
<organism evidence="2 3">
    <name type="scientific">Drechslerella dactyloides</name>
    <name type="common">Nematode-trapping fungus</name>
    <name type="synonym">Arthrobotrys dactyloides</name>
    <dbReference type="NCBI Taxonomy" id="74499"/>
    <lineage>
        <taxon>Eukaryota</taxon>
        <taxon>Fungi</taxon>
        <taxon>Dikarya</taxon>
        <taxon>Ascomycota</taxon>
        <taxon>Pezizomycotina</taxon>
        <taxon>Orbiliomycetes</taxon>
        <taxon>Orbiliales</taxon>
        <taxon>Orbiliaceae</taxon>
        <taxon>Drechslerella</taxon>
    </lineage>
</organism>
<name>A0AAD6IWZ3_DREDA</name>
<evidence type="ECO:0000313" key="3">
    <source>
        <dbReference type="Proteomes" id="UP001221413"/>
    </source>
</evidence>
<gene>
    <name evidence="2" type="ORF">Dda_4458</name>
</gene>
<comment type="caution">
    <text evidence="2">The sequence shown here is derived from an EMBL/GenBank/DDBJ whole genome shotgun (WGS) entry which is preliminary data.</text>
</comment>
<reference evidence="2" key="1">
    <citation type="submission" date="2023-01" db="EMBL/GenBank/DDBJ databases">
        <title>The chitinases involved in constricting ring structure development in the nematode-trapping fungus Drechslerella dactyloides.</title>
        <authorList>
            <person name="Wang R."/>
            <person name="Zhang L."/>
            <person name="Tang P."/>
            <person name="Li S."/>
            <person name="Liang L."/>
        </authorList>
    </citation>
    <scope>NUCLEOTIDE SEQUENCE</scope>
    <source>
        <strain evidence="2">YMF1.00031</strain>
    </source>
</reference>